<keyword evidence="1" id="KW-0963">Cytoplasm</keyword>
<keyword evidence="2" id="KW-0808">Transferase</keyword>
<reference evidence="9 10" key="1">
    <citation type="submission" date="2015-02" db="EMBL/GenBank/DDBJ databases">
        <title>Single-cell genomics of uncultivated deep-branching MTB reveals a conserved set of magnetosome genes.</title>
        <authorList>
            <person name="Kolinko S."/>
            <person name="Richter M."/>
            <person name="Glockner F.O."/>
            <person name="Brachmann A."/>
            <person name="Schuler D."/>
        </authorList>
    </citation>
    <scope>NUCLEOTIDE SEQUENCE [LARGE SCALE GENOMIC DNA]</scope>
    <source>
        <strain evidence="9">TM-1</strain>
    </source>
</reference>
<name>A0A0F3GW62_9BACT</name>
<organism evidence="9 10">
    <name type="scientific">Candidatus Magnetobacterium bavaricum</name>
    <dbReference type="NCBI Taxonomy" id="29290"/>
    <lineage>
        <taxon>Bacteria</taxon>
        <taxon>Pseudomonadati</taxon>
        <taxon>Nitrospirota</taxon>
        <taxon>Thermodesulfovibrionia</taxon>
        <taxon>Thermodesulfovibrionales</taxon>
        <taxon>Candidatus Magnetobacteriaceae</taxon>
        <taxon>Candidatus Magnetobacterium</taxon>
    </lineage>
</organism>
<dbReference type="InterPro" id="IPR029044">
    <property type="entry name" value="Nucleotide-diphossugar_trans"/>
</dbReference>
<dbReference type="CDD" id="cd02503">
    <property type="entry name" value="MobA"/>
    <property type="match status" value="1"/>
</dbReference>
<evidence type="ECO:0000313" key="9">
    <source>
        <dbReference type="EMBL" id="KJU84893.1"/>
    </source>
</evidence>
<gene>
    <name evidence="9" type="ORF">MBAV_002913</name>
</gene>
<evidence type="ECO:0000256" key="5">
    <source>
        <dbReference type="ARBA" id="ARBA00022842"/>
    </source>
</evidence>
<dbReference type="GO" id="GO:0006777">
    <property type="term" value="P:Mo-molybdopterin cofactor biosynthetic process"/>
    <property type="evidence" value="ECO:0007669"/>
    <property type="project" value="UniProtKB-KW"/>
</dbReference>
<evidence type="ECO:0000256" key="4">
    <source>
        <dbReference type="ARBA" id="ARBA00022741"/>
    </source>
</evidence>
<comment type="caution">
    <text evidence="9">The sequence shown here is derived from an EMBL/GenBank/DDBJ whole genome shotgun (WGS) entry which is preliminary data.</text>
</comment>
<feature type="non-terminal residue" evidence="9">
    <location>
        <position position="138"/>
    </location>
</feature>
<keyword evidence="7" id="KW-0501">Molybdenum cofactor biosynthesis</keyword>
<dbReference type="AlphaFoldDB" id="A0A0F3GW62"/>
<evidence type="ECO:0000256" key="1">
    <source>
        <dbReference type="ARBA" id="ARBA00022490"/>
    </source>
</evidence>
<dbReference type="SUPFAM" id="SSF53448">
    <property type="entry name" value="Nucleotide-diphospho-sugar transferases"/>
    <property type="match status" value="1"/>
</dbReference>
<evidence type="ECO:0000256" key="3">
    <source>
        <dbReference type="ARBA" id="ARBA00022723"/>
    </source>
</evidence>
<keyword evidence="5" id="KW-0460">Magnesium</keyword>
<proteinExistence type="predicted"/>
<evidence type="ECO:0000259" key="8">
    <source>
        <dbReference type="Pfam" id="PF12804"/>
    </source>
</evidence>
<evidence type="ECO:0000256" key="2">
    <source>
        <dbReference type="ARBA" id="ARBA00022679"/>
    </source>
</evidence>
<dbReference type="EMBL" id="LACI01001244">
    <property type="protein sequence ID" value="KJU84893.1"/>
    <property type="molecule type" value="Genomic_DNA"/>
</dbReference>
<sequence>MSKIDAVVLAGGQNTRFPTLKGFIMVGGEAIIDRNISILRGCFGQCLISTNSPEVYFSRRARLIGDVTDTRGPATGILSSLLATGAEDVFVVACDMPLVKKGLVEFIARNQSGYDAVVAVYGGMVQPLPGIYNRRAIP</sequence>
<evidence type="ECO:0000313" key="10">
    <source>
        <dbReference type="Proteomes" id="UP000033423"/>
    </source>
</evidence>
<protein>
    <submittedName>
        <fullName evidence="9">Molybdopterin-guanine dinucleotide biosynthesis protein MobA</fullName>
    </submittedName>
</protein>
<dbReference type="GO" id="GO:0005525">
    <property type="term" value="F:GTP binding"/>
    <property type="evidence" value="ECO:0007669"/>
    <property type="project" value="UniProtKB-KW"/>
</dbReference>
<dbReference type="PANTHER" id="PTHR19136:SF81">
    <property type="entry name" value="MOLYBDENUM COFACTOR GUANYLYLTRANSFERASE"/>
    <property type="match status" value="1"/>
</dbReference>
<dbReference type="GO" id="GO:0046872">
    <property type="term" value="F:metal ion binding"/>
    <property type="evidence" value="ECO:0007669"/>
    <property type="project" value="UniProtKB-KW"/>
</dbReference>
<dbReference type="Proteomes" id="UP000033423">
    <property type="component" value="Unassembled WGS sequence"/>
</dbReference>
<keyword evidence="3" id="KW-0479">Metal-binding</keyword>
<evidence type="ECO:0000256" key="6">
    <source>
        <dbReference type="ARBA" id="ARBA00023134"/>
    </source>
</evidence>
<evidence type="ECO:0000256" key="7">
    <source>
        <dbReference type="ARBA" id="ARBA00023150"/>
    </source>
</evidence>
<feature type="domain" description="MobA-like NTP transferase" evidence="8">
    <location>
        <begin position="6"/>
        <end position="137"/>
    </location>
</feature>
<dbReference type="InterPro" id="IPR025877">
    <property type="entry name" value="MobA-like_NTP_Trfase"/>
</dbReference>
<dbReference type="Gene3D" id="3.90.550.10">
    <property type="entry name" value="Spore Coat Polysaccharide Biosynthesis Protein SpsA, Chain A"/>
    <property type="match status" value="1"/>
</dbReference>
<keyword evidence="10" id="KW-1185">Reference proteome</keyword>
<accession>A0A0F3GW62</accession>
<keyword evidence="6" id="KW-0342">GTP-binding</keyword>
<dbReference type="Pfam" id="PF12804">
    <property type="entry name" value="NTP_transf_3"/>
    <property type="match status" value="1"/>
</dbReference>
<keyword evidence="4" id="KW-0547">Nucleotide-binding</keyword>
<dbReference type="GO" id="GO:0016779">
    <property type="term" value="F:nucleotidyltransferase activity"/>
    <property type="evidence" value="ECO:0007669"/>
    <property type="project" value="TreeGrafter"/>
</dbReference>
<dbReference type="InterPro" id="IPR013482">
    <property type="entry name" value="Molybde_CF_guanTrfase"/>
</dbReference>
<dbReference type="PANTHER" id="PTHR19136">
    <property type="entry name" value="MOLYBDENUM COFACTOR GUANYLYLTRANSFERASE"/>
    <property type="match status" value="1"/>
</dbReference>